<evidence type="ECO:0000313" key="1">
    <source>
        <dbReference type="EMBL" id="MEQ2266363.1"/>
    </source>
</evidence>
<sequence length="97" mass="10948">MQSNSKITQRTHKLDNGPFLLLCQTQSPWGSLISSNKPSSTTSMRILFLLAVPVQVQTHTACTFNKLLKRYSVLVLNIVTLNYKLNTEKSTFDFSVL</sequence>
<comment type="caution">
    <text evidence="1">The sequence shown here is derived from an EMBL/GenBank/DDBJ whole genome shotgun (WGS) entry which is preliminary data.</text>
</comment>
<dbReference type="Proteomes" id="UP001444071">
    <property type="component" value="Unassembled WGS sequence"/>
</dbReference>
<reference evidence="1 2" key="1">
    <citation type="submission" date="2021-06" db="EMBL/GenBank/DDBJ databases">
        <authorList>
            <person name="Palmer J.M."/>
        </authorList>
    </citation>
    <scope>NUCLEOTIDE SEQUENCE [LARGE SCALE GENOMIC DNA]</scope>
    <source>
        <strain evidence="1 2">XR_2019</strain>
        <tissue evidence="1">Muscle</tissue>
    </source>
</reference>
<keyword evidence="2" id="KW-1185">Reference proteome</keyword>
<protein>
    <submittedName>
        <fullName evidence="1">Uncharacterized protein</fullName>
    </submittedName>
</protein>
<dbReference type="EMBL" id="JAHRIM010040143">
    <property type="protein sequence ID" value="MEQ2266363.1"/>
    <property type="molecule type" value="Genomic_DNA"/>
</dbReference>
<name>A0ABV0WBS0_9TELE</name>
<gene>
    <name evidence="1" type="ORF">XENORESO_000320</name>
</gene>
<evidence type="ECO:0000313" key="2">
    <source>
        <dbReference type="Proteomes" id="UP001444071"/>
    </source>
</evidence>
<proteinExistence type="predicted"/>
<accession>A0ABV0WBS0</accession>
<organism evidence="1 2">
    <name type="scientific">Xenotaenia resolanae</name>
    <dbReference type="NCBI Taxonomy" id="208358"/>
    <lineage>
        <taxon>Eukaryota</taxon>
        <taxon>Metazoa</taxon>
        <taxon>Chordata</taxon>
        <taxon>Craniata</taxon>
        <taxon>Vertebrata</taxon>
        <taxon>Euteleostomi</taxon>
        <taxon>Actinopterygii</taxon>
        <taxon>Neopterygii</taxon>
        <taxon>Teleostei</taxon>
        <taxon>Neoteleostei</taxon>
        <taxon>Acanthomorphata</taxon>
        <taxon>Ovalentaria</taxon>
        <taxon>Atherinomorphae</taxon>
        <taxon>Cyprinodontiformes</taxon>
        <taxon>Goodeidae</taxon>
        <taxon>Xenotaenia</taxon>
    </lineage>
</organism>